<dbReference type="InterPro" id="IPR018977">
    <property type="entry name" value="NurA_domain"/>
</dbReference>
<protein>
    <submittedName>
        <fullName evidence="2">DNA double-strand break repair nuclease NurA</fullName>
    </submittedName>
</protein>
<feature type="domain" description="NurA" evidence="1">
    <location>
        <begin position="74"/>
        <end position="384"/>
    </location>
</feature>
<evidence type="ECO:0000259" key="1">
    <source>
        <dbReference type="SMART" id="SM00933"/>
    </source>
</evidence>
<dbReference type="SMART" id="SM00933">
    <property type="entry name" value="NurA"/>
    <property type="match status" value="1"/>
</dbReference>
<reference evidence="2" key="2">
    <citation type="submission" date="2022-02" db="EMBL/GenBank/DDBJ databases">
        <authorList>
            <person name="Elcheninov A.G."/>
            <person name="Sorokin D.Y."/>
            <person name="Kublanov I.V."/>
        </authorList>
    </citation>
    <scope>NUCLEOTIDE SEQUENCE</scope>
    <source>
        <strain evidence="2">AArc-St2</strain>
    </source>
</reference>
<evidence type="ECO:0000313" key="2">
    <source>
        <dbReference type="EMBL" id="MCL9816646.1"/>
    </source>
</evidence>
<name>A0AAE3FWQ4_9EURY</name>
<dbReference type="EMBL" id="JAKRVX010000002">
    <property type="protein sequence ID" value="MCL9816646.1"/>
    <property type="molecule type" value="Genomic_DNA"/>
</dbReference>
<keyword evidence="3" id="KW-1185">Reference proteome</keyword>
<sequence>MTLDPIHVETIAKLASQIAEETDDSEQTELAQTVWDEWLDPLVVGGKRVIEPLEPQELHRVSIDDIALCERPYRVTHGLDSGTLNPTTFKNGLVLDVAHAAMASHPSTLTLHRKRTVIATVHTNNTTSNYDEEWSIYDDGHSRRKVWRAPKIRRFQEGIVHALSLYLAESEHALSHEEEVSELLFLDGPLYPKELLSWNDRDAELATLARETKPKSVLSNYIRLTERFIESDRTIAGFVKNPSARTIVQGLSKNETTVPWGDDTAFFTRLLEQSPKKQAHIHDRRKDSLTFTTWLLSRGGPDRTVSAYGDALGVERKYPLDAYTVTFFVIYDPRSDLLYKIEAPYAVTKDEDRREALTRQVLSEVAAQKGPPTPVSKADELARIRAGEKQSLKRRFESELKTAVRSSYDAERWDDMEH</sequence>
<dbReference type="Proteomes" id="UP001203207">
    <property type="component" value="Unassembled WGS sequence"/>
</dbReference>
<proteinExistence type="predicted"/>
<organism evidence="2 3">
    <name type="scientific">Natronocalculus amylovorans</name>
    <dbReference type="NCBI Taxonomy" id="2917812"/>
    <lineage>
        <taxon>Archaea</taxon>
        <taxon>Methanobacteriati</taxon>
        <taxon>Methanobacteriota</taxon>
        <taxon>Stenosarchaea group</taxon>
        <taxon>Halobacteria</taxon>
        <taxon>Halobacteriales</taxon>
        <taxon>Haloferacaceae</taxon>
        <taxon>Natronocalculus</taxon>
    </lineage>
</organism>
<accession>A0AAE3FWQ4</accession>
<comment type="caution">
    <text evidence="2">The sequence shown here is derived from an EMBL/GenBank/DDBJ whole genome shotgun (WGS) entry which is preliminary data.</text>
</comment>
<reference evidence="2" key="1">
    <citation type="journal article" date="2022" name="Syst. Appl. Microbiol.">
        <title>Natronocalculus amylovorans gen. nov., sp. nov., and Natranaeroarchaeum aerophilus sp. nov., dominant culturable amylolytic natronoarchaea from hypersaline soda lakes in southwestern Siberia.</title>
        <authorList>
            <person name="Sorokin D.Y."/>
            <person name="Elcheninov A.G."/>
            <person name="Khizhniak T.V."/>
            <person name="Koenen M."/>
            <person name="Bale N.J."/>
            <person name="Damste J.S.S."/>
            <person name="Kublanov I.V."/>
        </authorList>
    </citation>
    <scope>NUCLEOTIDE SEQUENCE</scope>
    <source>
        <strain evidence="2">AArc-St2</strain>
    </source>
</reference>
<dbReference type="AlphaFoldDB" id="A0AAE3FWQ4"/>
<dbReference type="RefSeq" id="WP_250583515.1">
    <property type="nucleotide sequence ID" value="NZ_JAKRVX010000002.1"/>
</dbReference>
<dbReference type="Pfam" id="PF09376">
    <property type="entry name" value="NurA"/>
    <property type="match status" value="1"/>
</dbReference>
<evidence type="ECO:0000313" key="3">
    <source>
        <dbReference type="Proteomes" id="UP001203207"/>
    </source>
</evidence>
<gene>
    <name evidence="2" type="ORF">AArcSt2_06770</name>
</gene>